<keyword evidence="2 4" id="KW-0238">DNA-binding</keyword>
<evidence type="ECO:0000256" key="3">
    <source>
        <dbReference type="ARBA" id="ARBA00023163"/>
    </source>
</evidence>
<protein>
    <submittedName>
        <fullName evidence="6">TetR/AcrR family transcriptional regulator</fullName>
    </submittedName>
</protein>
<evidence type="ECO:0000313" key="7">
    <source>
        <dbReference type="Proteomes" id="UP001597353"/>
    </source>
</evidence>
<dbReference type="EMBL" id="JBHUGH010000021">
    <property type="protein sequence ID" value="MFD1913945.1"/>
    <property type="molecule type" value="Genomic_DNA"/>
</dbReference>
<dbReference type="RefSeq" id="WP_390264675.1">
    <property type="nucleotide sequence ID" value="NZ_JBHUGH010000021.1"/>
</dbReference>
<evidence type="ECO:0000256" key="4">
    <source>
        <dbReference type="PROSITE-ProRule" id="PRU00335"/>
    </source>
</evidence>
<evidence type="ECO:0000256" key="2">
    <source>
        <dbReference type="ARBA" id="ARBA00023125"/>
    </source>
</evidence>
<dbReference type="SUPFAM" id="SSF48498">
    <property type="entry name" value="Tetracyclin repressor-like, C-terminal domain"/>
    <property type="match status" value="1"/>
</dbReference>
<organism evidence="6 7">
    <name type="scientific">Halodurantibacterium flavum</name>
    <dbReference type="NCBI Taxonomy" id="1382802"/>
    <lineage>
        <taxon>Bacteria</taxon>
        <taxon>Pseudomonadati</taxon>
        <taxon>Pseudomonadota</taxon>
        <taxon>Alphaproteobacteria</taxon>
        <taxon>Rhodobacterales</taxon>
        <taxon>Paracoccaceae</taxon>
        <taxon>Halodurantibacterium</taxon>
    </lineage>
</organism>
<dbReference type="InterPro" id="IPR009057">
    <property type="entry name" value="Homeodomain-like_sf"/>
</dbReference>
<name>A0ABW4S8N0_9RHOB</name>
<evidence type="ECO:0000256" key="1">
    <source>
        <dbReference type="ARBA" id="ARBA00023015"/>
    </source>
</evidence>
<sequence length="196" mass="21561">MKDDRHNTGVREHILATAQAIMNGKGFSAVGLNEILKASDVPKGSFYHYFRSKEEFGKALLERYFETYLAAMDEIIARDDLTGAEKLLAYWGRWLDSQTADDPQSKCLVVKLAAEVSDLSEAMRRVLLDGTGQITGRIAEMIEAGIADGSLRITGQPHHVATSLYQSWLGASLLAKITRDGTPLRAAMTETRNTLG</sequence>
<dbReference type="SUPFAM" id="SSF46689">
    <property type="entry name" value="Homeodomain-like"/>
    <property type="match status" value="1"/>
</dbReference>
<dbReference type="Pfam" id="PF00440">
    <property type="entry name" value="TetR_N"/>
    <property type="match status" value="1"/>
</dbReference>
<gene>
    <name evidence="6" type="ORF">ACFSGJ_17165</name>
</gene>
<accession>A0ABW4S8N0</accession>
<evidence type="ECO:0000313" key="6">
    <source>
        <dbReference type="EMBL" id="MFD1913945.1"/>
    </source>
</evidence>
<dbReference type="Gene3D" id="1.10.357.10">
    <property type="entry name" value="Tetracycline Repressor, domain 2"/>
    <property type="match status" value="1"/>
</dbReference>
<dbReference type="PRINTS" id="PR00455">
    <property type="entry name" value="HTHTETR"/>
</dbReference>
<dbReference type="PANTHER" id="PTHR47506:SF6">
    <property type="entry name" value="HTH-TYPE TRANSCRIPTIONAL REPRESSOR NEMR"/>
    <property type="match status" value="1"/>
</dbReference>
<keyword evidence="7" id="KW-1185">Reference proteome</keyword>
<dbReference type="PROSITE" id="PS50977">
    <property type="entry name" value="HTH_TETR_2"/>
    <property type="match status" value="1"/>
</dbReference>
<comment type="caution">
    <text evidence="6">The sequence shown here is derived from an EMBL/GenBank/DDBJ whole genome shotgun (WGS) entry which is preliminary data.</text>
</comment>
<reference evidence="7" key="1">
    <citation type="journal article" date="2019" name="Int. J. Syst. Evol. Microbiol.">
        <title>The Global Catalogue of Microorganisms (GCM) 10K type strain sequencing project: providing services to taxonomists for standard genome sequencing and annotation.</title>
        <authorList>
            <consortium name="The Broad Institute Genomics Platform"/>
            <consortium name="The Broad Institute Genome Sequencing Center for Infectious Disease"/>
            <person name="Wu L."/>
            <person name="Ma J."/>
        </authorList>
    </citation>
    <scope>NUCLEOTIDE SEQUENCE [LARGE SCALE GENOMIC DNA]</scope>
    <source>
        <strain evidence="7">CGMCC 4.7242</strain>
    </source>
</reference>
<keyword evidence="1" id="KW-0805">Transcription regulation</keyword>
<dbReference type="Pfam" id="PF16925">
    <property type="entry name" value="TetR_C_13"/>
    <property type="match status" value="1"/>
</dbReference>
<dbReference type="PANTHER" id="PTHR47506">
    <property type="entry name" value="TRANSCRIPTIONAL REGULATORY PROTEIN"/>
    <property type="match status" value="1"/>
</dbReference>
<dbReference type="InterPro" id="IPR001647">
    <property type="entry name" value="HTH_TetR"/>
</dbReference>
<evidence type="ECO:0000259" key="5">
    <source>
        <dbReference type="PROSITE" id="PS50977"/>
    </source>
</evidence>
<proteinExistence type="predicted"/>
<feature type="DNA-binding region" description="H-T-H motif" evidence="4">
    <location>
        <begin position="31"/>
        <end position="50"/>
    </location>
</feature>
<dbReference type="InterPro" id="IPR036271">
    <property type="entry name" value="Tet_transcr_reg_TetR-rel_C_sf"/>
</dbReference>
<dbReference type="InterPro" id="IPR011075">
    <property type="entry name" value="TetR_C"/>
</dbReference>
<dbReference type="Proteomes" id="UP001597353">
    <property type="component" value="Unassembled WGS sequence"/>
</dbReference>
<keyword evidence="3" id="KW-0804">Transcription</keyword>
<feature type="domain" description="HTH tetR-type" evidence="5">
    <location>
        <begin position="8"/>
        <end position="68"/>
    </location>
</feature>